<dbReference type="InterPro" id="IPR017887">
    <property type="entry name" value="TF_TCP_subgr"/>
</dbReference>
<comment type="subcellular location">
    <subcellularLocation>
        <location evidence="1">Nucleus</location>
    </subcellularLocation>
</comment>
<dbReference type="PANTHER" id="PTHR31072:SF243">
    <property type="entry name" value="TRANSCRIPTION FACTOR PCF1-LIKE"/>
    <property type="match status" value="1"/>
</dbReference>
<dbReference type="EMBL" id="QJKJ01006030">
    <property type="protein sequence ID" value="RDX88175.1"/>
    <property type="molecule type" value="Genomic_DNA"/>
</dbReference>
<keyword evidence="4" id="KW-0804">Transcription</keyword>
<evidence type="ECO:0000256" key="4">
    <source>
        <dbReference type="ARBA" id="ARBA00023163"/>
    </source>
</evidence>
<evidence type="ECO:0000256" key="5">
    <source>
        <dbReference type="ARBA" id="ARBA00023242"/>
    </source>
</evidence>
<dbReference type="Pfam" id="PF03634">
    <property type="entry name" value="TCP"/>
    <property type="match status" value="1"/>
</dbReference>
<dbReference type="GO" id="GO:0005634">
    <property type="term" value="C:nucleus"/>
    <property type="evidence" value="ECO:0007669"/>
    <property type="project" value="UniProtKB-SubCell"/>
</dbReference>
<evidence type="ECO:0000256" key="3">
    <source>
        <dbReference type="ARBA" id="ARBA00023125"/>
    </source>
</evidence>
<keyword evidence="2" id="KW-0805">Transcription regulation</keyword>
<evidence type="ECO:0000256" key="6">
    <source>
        <dbReference type="SAM" id="MobiDB-lite"/>
    </source>
</evidence>
<keyword evidence="5" id="KW-0539">Nucleus</keyword>
<dbReference type="GO" id="GO:0043565">
    <property type="term" value="F:sequence-specific DNA binding"/>
    <property type="evidence" value="ECO:0007669"/>
    <property type="project" value="TreeGrafter"/>
</dbReference>
<comment type="caution">
    <text evidence="8">The sequence shown here is derived from an EMBL/GenBank/DDBJ whole genome shotgun (WGS) entry which is preliminary data.</text>
</comment>
<evidence type="ECO:0000313" key="9">
    <source>
        <dbReference type="Proteomes" id="UP000257109"/>
    </source>
</evidence>
<dbReference type="STRING" id="157652.A0A371GCA7"/>
<evidence type="ECO:0000313" key="8">
    <source>
        <dbReference type="EMBL" id="RDX88175.1"/>
    </source>
</evidence>
<gene>
    <name evidence="8" type="primary">PCF1</name>
    <name evidence="8" type="ORF">CR513_30264</name>
</gene>
<dbReference type="Proteomes" id="UP000257109">
    <property type="component" value="Unassembled WGS sequence"/>
</dbReference>
<proteinExistence type="predicted"/>
<organism evidence="8 9">
    <name type="scientific">Mucuna pruriens</name>
    <name type="common">Velvet bean</name>
    <name type="synonym">Dolichos pruriens</name>
    <dbReference type="NCBI Taxonomy" id="157652"/>
    <lineage>
        <taxon>Eukaryota</taxon>
        <taxon>Viridiplantae</taxon>
        <taxon>Streptophyta</taxon>
        <taxon>Embryophyta</taxon>
        <taxon>Tracheophyta</taxon>
        <taxon>Spermatophyta</taxon>
        <taxon>Magnoliopsida</taxon>
        <taxon>eudicotyledons</taxon>
        <taxon>Gunneridae</taxon>
        <taxon>Pentapetalae</taxon>
        <taxon>rosids</taxon>
        <taxon>fabids</taxon>
        <taxon>Fabales</taxon>
        <taxon>Fabaceae</taxon>
        <taxon>Papilionoideae</taxon>
        <taxon>50 kb inversion clade</taxon>
        <taxon>NPAAA clade</taxon>
        <taxon>indigoferoid/millettioid clade</taxon>
        <taxon>Phaseoleae</taxon>
        <taxon>Mucuna</taxon>
    </lineage>
</organism>
<dbReference type="InterPro" id="IPR005333">
    <property type="entry name" value="Transcription_factor_TCP"/>
</dbReference>
<dbReference type="GO" id="GO:0003700">
    <property type="term" value="F:DNA-binding transcription factor activity"/>
    <property type="evidence" value="ECO:0007669"/>
    <property type="project" value="InterPro"/>
</dbReference>
<feature type="domain" description="TCP" evidence="7">
    <location>
        <begin position="30"/>
        <end position="84"/>
    </location>
</feature>
<evidence type="ECO:0000256" key="1">
    <source>
        <dbReference type="ARBA" id="ARBA00004123"/>
    </source>
</evidence>
<reference evidence="8" key="1">
    <citation type="submission" date="2018-05" db="EMBL/GenBank/DDBJ databases">
        <title>Draft genome of Mucuna pruriens seed.</title>
        <authorList>
            <person name="Nnadi N.E."/>
            <person name="Vos R."/>
            <person name="Hasami M.H."/>
            <person name="Devisetty U.K."/>
            <person name="Aguiy J.C."/>
        </authorList>
    </citation>
    <scope>NUCLEOTIDE SEQUENCE [LARGE SCALE GENOMIC DNA]</scope>
    <source>
        <strain evidence="8">JCA_2017</strain>
    </source>
</reference>
<feature type="non-terminal residue" evidence="8">
    <location>
        <position position="1"/>
    </location>
</feature>
<keyword evidence="9" id="KW-1185">Reference proteome</keyword>
<dbReference type="OrthoDB" id="1911901at2759"/>
<evidence type="ECO:0000256" key="2">
    <source>
        <dbReference type="ARBA" id="ARBA00023015"/>
    </source>
</evidence>
<protein>
    <submittedName>
        <fullName evidence="8">Transcription factor PCF1</fullName>
    </submittedName>
</protein>
<keyword evidence="3" id="KW-0238">DNA-binding</keyword>
<dbReference type="PROSITE" id="PS51369">
    <property type="entry name" value="TCP"/>
    <property type="match status" value="1"/>
</dbReference>
<dbReference type="PANTHER" id="PTHR31072">
    <property type="entry name" value="TRANSCRIPTION FACTOR TCP4-RELATED"/>
    <property type="match status" value="1"/>
</dbReference>
<feature type="compositionally biased region" description="Basic residues" evidence="6">
    <location>
        <begin position="21"/>
        <end position="39"/>
    </location>
</feature>
<feature type="region of interest" description="Disordered" evidence="6">
    <location>
        <begin position="1"/>
        <end position="39"/>
    </location>
</feature>
<accession>A0A371GCA7</accession>
<sequence>MSIGRGYDSCSAKEGSSEMKTKRHCSKRNSKDRHTKVNGRDRRVRLSTICAARVFQLTRELGNRTDGETIEWLLRQAEPSIIAATGTGISPSNNTSLPPDAVAAQDANFVTNAASVRTEQHVPPFDFDFDWLAHSDLEFFNLSNQINDGDQNGEDMKIKLKCSALGIGGTD</sequence>
<evidence type="ECO:0000259" key="7">
    <source>
        <dbReference type="PROSITE" id="PS51369"/>
    </source>
</evidence>
<name>A0A371GCA7_MUCPR</name>
<dbReference type="AlphaFoldDB" id="A0A371GCA7"/>